<gene>
    <name evidence="2" type="ORF">SAMN02745673_03616</name>
</gene>
<feature type="transmembrane region" description="Helical" evidence="1">
    <location>
        <begin position="12"/>
        <end position="29"/>
    </location>
</feature>
<proteinExistence type="predicted"/>
<accession>A0A1T4SKJ9</accession>
<dbReference type="STRING" id="1122192.SAMN02745673_03616"/>
<evidence type="ECO:0008006" key="4">
    <source>
        <dbReference type="Google" id="ProtNLM"/>
    </source>
</evidence>
<evidence type="ECO:0000313" key="3">
    <source>
        <dbReference type="Proteomes" id="UP000190637"/>
    </source>
</evidence>
<dbReference type="EMBL" id="FUWS01000010">
    <property type="protein sequence ID" value="SKA28810.1"/>
    <property type="molecule type" value="Genomic_DNA"/>
</dbReference>
<dbReference type="AlphaFoldDB" id="A0A1T4SKJ9"/>
<name>A0A1T4SKJ9_9ACTN</name>
<organism evidence="2 3">
    <name type="scientific">Marinactinospora thermotolerans DSM 45154</name>
    <dbReference type="NCBI Taxonomy" id="1122192"/>
    <lineage>
        <taxon>Bacteria</taxon>
        <taxon>Bacillati</taxon>
        <taxon>Actinomycetota</taxon>
        <taxon>Actinomycetes</taxon>
        <taxon>Streptosporangiales</taxon>
        <taxon>Nocardiopsidaceae</taxon>
        <taxon>Marinactinospora</taxon>
    </lineage>
</organism>
<keyword evidence="3" id="KW-1185">Reference proteome</keyword>
<keyword evidence="1" id="KW-0472">Membrane</keyword>
<dbReference type="Gene3D" id="1.20.1440.20">
    <property type="entry name" value="LemA-like domain"/>
    <property type="match status" value="1"/>
</dbReference>
<sequence>MIPGVLSDWLTPLIALFALVVLFSFYISWRATRLDRLHTRVETAHAALDAALLRRSAVVLELASASELEPASSVLLADAAGQARRAEEQGRRELAESNLSRALRAVVEEPGFAGGMSDAAAQGGGGVTAGPIVPAGTSGEAPPAELLAEVESAAKRVHIARRFYNDAVAATREARSSRLVRVLRLAGRAPMPDFFEMDDEPPVFPPWG</sequence>
<evidence type="ECO:0000256" key="1">
    <source>
        <dbReference type="SAM" id="Phobius"/>
    </source>
</evidence>
<keyword evidence="1" id="KW-0812">Transmembrane</keyword>
<keyword evidence="1" id="KW-1133">Transmembrane helix</keyword>
<evidence type="ECO:0000313" key="2">
    <source>
        <dbReference type="EMBL" id="SKA28810.1"/>
    </source>
</evidence>
<dbReference type="InterPro" id="IPR023353">
    <property type="entry name" value="LemA-like_dom_sf"/>
</dbReference>
<protein>
    <recommendedName>
        <fullName evidence="4">LemA protein</fullName>
    </recommendedName>
</protein>
<reference evidence="2 3" key="1">
    <citation type="submission" date="2017-02" db="EMBL/GenBank/DDBJ databases">
        <authorList>
            <person name="Peterson S.W."/>
        </authorList>
    </citation>
    <scope>NUCLEOTIDE SEQUENCE [LARGE SCALE GENOMIC DNA]</scope>
    <source>
        <strain evidence="2 3">DSM 45154</strain>
    </source>
</reference>
<dbReference type="Proteomes" id="UP000190637">
    <property type="component" value="Unassembled WGS sequence"/>
</dbReference>